<protein>
    <submittedName>
        <fullName evidence="2">Uncharacterized protein</fullName>
    </submittedName>
</protein>
<dbReference type="Proteomes" id="UP000020467">
    <property type="component" value="Unassembled WGS sequence"/>
</dbReference>
<dbReference type="HOGENOM" id="CLU_2249909_0_0_1"/>
<comment type="caution">
    <text evidence="2">The sequence shown here is derived from an EMBL/GenBank/DDBJ whole genome shotgun (WGS) entry which is preliminary data.</text>
</comment>
<evidence type="ECO:0000313" key="3">
    <source>
        <dbReference type="Proteomes" id="UP000020467"/>
    </source>
</evidence>
<sequence length="104" mass="11058">MAITEFRGHSSPIEAPASNRWPNGHSSNLAATRVASIAVRKANREVTDKTAAELKAKAVKDADDPAACGVEIIITLKTQPQEAQQLVNVTKAQSTEAMSMTEAL</sequence>
<dbReference type="KEGG" id="cfj:CFIO01_03866"/>
<evidence type="ECO:0000313" key="2">
    <source>
        <dbReference type="EMBL" id="EXF81662.1"/>
    </source>
</evidence>
<name>A0A010QNI4_9PEZI</name>
<accession>A0A010QNI4</accession>
<evidence type="ECO:0000256" key="1">
    <source>
        <dbReference type="SAM" id="MobiDB-lite"/>
    </source>
</evidence>
<organism evidence="2 3">
    <name type="scientific">Colletotrichum fioriniae PJ7</name>
    <dbReference type="NCBI Taxonomy" id="1445577"/>
    <lineage>
        <taxon>Eukaryota</taxon>
        <taxon>Fungi</taxon>
        <taxon>Dikarya</taxon>
        <taxon>Ascomycota</taxon>
        <taxon>Pezizomycotina</taxon>
        <taxon>Sordariomycetes</taxon>
        <taxon>Hypocreomycetidae</taxon>
        <taxon>Glomerellales</taxon>
        <taxon>Glomerellaceae</taxon>
        <taxon>Colletotrichum</taxon>
        <taxon>Colletotrichum acutatum species complex</taxon>
    </lineage>
</organism>
<feature type="region of interest" description="Disordered" evidence="1">
    <location>
        <begin position="1"/>
        <end position="27"/>
    </location>
</feature>
<proteinExistence type="predicted"/>
<reference evidence="2 3" key="1">
    <citation type="submission" date="2014-02" db="EMBL/GenBank/DDBJ databases">
        <title>The genome sequence of Colletotrichum fioriniae PJ7.</title>
        <authorList>
            <person name="Baroncelli R."/>
            <person name="Thon M.R."/>
        </authorList>
    </citation>
    <scope>NUCLEOTIDE SEQUENCE [LARGE SCALE GENOMIC DNA]</scope>
    <source>
        <strain evidence="2 3">PJ7</strain>
    </source>
</reference>
<dbReference type="AlphaFoldDB" id="A0A010QNI4"/>
<gene>
    <name evidence="2" type="ORF">CFIO01_03866</name>
</gene>
<dbReference type="EMBL" id="JARH01000363">
    <property type="protein sequence ID" value="EXF81662.1"/>
    <property type="molecule type" value="Genomic_DNA"/>
</dbReference>
<keyword evidence="3" id="KW-1185">Reference proteome</keyword>